<protein>
    <submittedName>
        <fullName evidence="1">3234_t:CDS:1</fullName>
    </submittedName>
</protein>
<organism evidence="1 2">
    <name type="scientific">Dentiscutata heterogama</name>
    <dbReference type="NCBI Taxonomy" id="1316150"/>
    <lineage>
        <taxon>Eukaryota</taxon>
        <taxon>Fungi</taxon>
        <taxon>Fungi incertae sedis</taxon>
        <taxon>Mucoromycota</taxon>
        <taxon>Glomeromycotina</taxon>
        <taxon>Glomeromycetes</taxon>
        <taxon>Diversisporales</taxon>
        <taxon>Gigasporaceae</taxon>
        <taxon>Dentiscutata</taxon>
    </lineage>
</organism>
<dbReference type="EMBL" id="CAJVPU010011658">
    <property type="protein sequence ID" value="CAG8616631.1"/>
    <property type="molecule type" value="Genomic_DNA"/>
</dbReference>
<evidence type="ECO:0000313" key="1">
    <source>
        <dbReference type="EMBL" id="CAG8616631.1"/>
    </source>
</evidence>
<name>A0ACA9MWJ2_9GLOM</name>
<sequence length="265" mass="30893">MDEEIDIKVLYKQQIFFIKMFSFELILRGLELSLKDFIKNHLPITSNYKNVKTFDEFLDSSNDRIINERKGEILDYFIHQFLLKNGIISCINKTLVYINPHNMPRISDGNVDLHGQYKILIFLIQITLQGMSYEAGGVLGTEGSPQVDDIISVSVNLLNPGAKIMVRDIREFLNTVRNKPESNIGFFVSNVELSEYAYGELQDSEIKDRICSEIKKIKEDKHEKYEESIEKLHKKIEKLENQNFDLEKKIENQDRKLDLILSKLK</sequence>
<gene>
    <name evidence="1" type="ORF">DHETER_LOCUS7849</name>
</gene>
<comment type="caution">
    <text evidence="1">The sequence shown here is derived from an EMBL/GenBank/DDBJ whole genome shotgun (WGS) entry which is preliminary data.</text>
</comment>
<dbReference type="Proteomes" id="UP000789702">
    <property type="component" value="Unassembled WGS sequence"/>
</dbReference>
<accession>A0ACA9MWJ2</accession>
<keyword evidence="2" id="KW-1185">Reference proteome</keyword>
<evidence type="ECO:0000313" key="2">
    <source>
        <dbReference type="Proteomes" id="UP000789702"/>
    </source>
</evidence>
<proteinExistence type="predicted"/>
<reference evidence="1" key="1">
    <citation type="submission" date="2021-06" db="EMBL/GenBank/DDBJ databases">
        <authorList>
            <person name="Kallberg Y."/>
            <person name="Tangrot J."/>
            <person name="Rosling A."/>
        </authorList>
    </citation>
    <scope>NUCLEOTIDE SEQUENCE</scope>
    <source>
        <strain evidence="1">IL203A</strain>
    </source>
</reference>